<keyword evidence="3" id="KW-1003">Cell membrane</keyword>
<evidence type="ECO:0000256" key="5">
    <source>
        <dbReference type="ARBA" id="ARBA00022741"/>
    </source>
</evidence>
<organism evidence="12 13">
    <name type="scientific">Brachybacterium equifaecis</name>
    <dbReference type="NCBI Taxonomy" id="2910770"/>
    <lineage>
        <taxon>Bacteria</taxon>
        <taxon>Bacillati</taxon>
        <taxon>Actinomycetota</taxon>
        <taxon>Actinomycetes</taxon>
        <taxon>Micrococcales</taxon>
        <taxon>Dermabacteraceae</taxon>
        <taxon>Brachybacterium</taxon>
    </lineage>
</organism>
<dbReference type="Gene3D" id="3.40.50.300">
    <property type="entry name" value="P-loop containing nucleotide triphosphate hydrolases"/>
    <property type="match status" value="1"/>
</dbReference>
<keyword evidence="6 12" id="KW-0067">ATP-binding</keyword>
<sequence>MESTGASTDTPAAAAAVAAGTPAFRLRGVCLGYGGARIVGPLDLDIPAGVSTAIIGANGCGKSTLLRGLTRQLPLMGGSIEVLGTPVEGWPARAYARTVALLPQSPVVPEGMSVEQLVERGRHPHRSWFGARTRRDEAVIASALERTELVELAGRDIAELSGGQRQRVWLALVLAQETPIVLLDEPTSYLDMSHQVELLDMVRALPDPSADGAGGADERAGGRADGQRRRATTVSVLHELNMAARTADFIVAMAHGQVVASGTPADVLTPAILAEVFDLEADVIPDPLLGHPVVLARGKGQTAAVEGGLSASLSNGADDGAS</sequence>
<keyword evidence="9" id="KW-0472">Membrane</keyword>
<dbReference type="PANTHER" id="PTHR42771">
    <property type="entry name" value="IRON(3+)-HYDROXAMATE IMPORT ATP-BINDING PROTEIN FHUC"/>
    <property type="match status" value="1"/>
</dbReference>
<keyword evidence="13" id="KW-1185">Reference proteome</keyword>
<dbReference type="SMART" id="SM00382">
    <property type="entry name" value="AAA"/>
    <property type="match status" value="1"/>
</dbReference>
<dbReference type="InterPro" id="IPR003593">
    <property type="entry name" value="AAA+_ATPase"/>
</dbReference>
<feature type="region of interest" description="Disordered" evidence="10">
    <location>
        <begin position="207"/>
        <end position="229"/>
    </location>
</feature>
<dbReference type="CDD" id="cd03214">
    <property type="entry name" value="ABC_Iron-Siderophores_B12_Hemin"/>
    <property type="match status" value="1"/>
</dbReference>
<evidence type="ECO:0000256" key="6">
    <source>
        <dbReference type="ARBA" id="ARBA00022840"/>
    </source>
</evidence>
<dbReference type="SUPFAM" id="SSF52540">
    <property type="entry name" value="P-loop containing nucleoside triphosphate hydrolases"/>
    <property type="match status" value="1"/>
</dbReference>
<proteinExistence type="predicted"/>
<comment type="caution">
    <text evidence="12">The sequence shown here is derived from an EMBL/GenBank/DDBJ whole genome shotgun (WGS) entry which is preliminary data.</text>
</comment>
<keyword evidence="4" id="KW-0410">Iron transport</keyword>
<evidence type="ECO:0000256" key="8">
    <source>
        <dbReference type="ARBA" id="ARBA00023065"/>
    </source>
</evidence>
<dbReference type="Proteomes" id="UP001203761">
    <property type="component" value="Unassembled WGS sequence"/>
</dbReference>
<evidence type="ECO:0000256" key="9">
    <source>
        <dbReference type="ARBA" id="ARBA00023136"/>
    </source>
</evidence>
<evidence type="ECO:0000256" key="10">
    <source>
        <dbReference type="SAM" id="MobiDB-lite"/>
    </source>
</evidence>
<keyword evidence="8" id="KW-0406">Ion transport</keyword>
<dbReference type="InterPro" id="IPR003439">
    <property type="entry name" value="ABC_transporter-like_ATP-bd"/>
</dbReference>
<dbReference type="Pfam" id="PF00005">
    <property type="entry name" value="ABC_tran"/>
    <property type="match status" value="1"/>
</dbReference>
<dbReference type="InterPro" id="IPR027417">
    <property type="entry name" value="P-loop_NTPase"/>
</dbReference>
<evidence type="ECO:0000256" key="2">
    <source>
        <dbReference type="ARBA" id="ARBA00022448"/>
    </source>
</evidence>
<keyword evidence="2" id="KW-0813">Transport</keyword>
<accession>A0ABT0R2P3</accession>
<evidence type="ECO:0000313" key="12">
    <source>
        <dbReference type="EMBL" id="MCL6423175.1"/>
    </source>
</evidence>
<evidence type="ECO:0000256" key="4">
    <source>
        <dbReference type="ARBA" id="ARBA00022496"/>
    </source>
</evidence>
<comment type="subcellular location">
    <subcellularLocation>
        <location evidence="1">Cell membrane</location>
        <topology evidence="1">Peripheral membrane protein</topology>
    </subcellularLocation>
</comment>
<gene>
    <name evidence="12" type="ORF">Bequi_07225</name>
</gene>
<feature type="domain" description="ABC transporter" evidence="11">
    <location>
        <begin position="24"/>
        <end position="280"/>
    </location>
</feature>
<reference evidence="12" key="1">
    <citation type="submission" date="2022-02" db="EMBL/GenBank/DDBJ databases">
        <authorList>
            <person name="Lee M."/>
            <person name="Kim S.-J."/>
            <person name="Jung M.-Y."/>
        </authorList>
    </citation>
    <scope>NUCLEOTIDE SEQUENCE</scope>
    <source>
        <strain evidence="12">JHP9</strain>
    </source>
</reference>
<dbReference type="PANTHER" id="PTHR42771:SF2">
    <property type="entry name" value="IRON(3+)-HYDROXAMATE IMPORT ATP-BINDING PROTEIN FHUC"/>
    <property type="match status" value="1"/>
</dbReference>
<evidence type="ECO:0000313" key="13">
    <source>
        <dbReference type="Proteomes" id="UP001203761"/>
    </source>
</evidence>
<dbReference type="InterPro" id="IPR051535">
    <property type="entry name" value="Siderophore_ABC-ATPase"/>
</dbReference>
<dbReference type="PROSITE" id="PS50893">
    <property type="entry name" value="ABC_TRANSPORTER_2"/>
    <property type="match status" value="1"/>
</dbReference>
<dbReference type="EMBL" id="JAKNCJ010000002">
    <property type="protein sequence ID" value="MCL6423175.1"/>
    <property type="molecule type" value="Genomic_DNA"/>
</dbReference>
<keyword evidence="5" id="KW-0547">Nucleotide-binding</keyword>
<evidence type="ECO:0000256" key="1">
    <source>
        <dbReference type="ARBA" id="ARBA00004202"/>
    </source>
</evidence>
<evidence type="ECO:0000256" key="7">
    <source>
        <dbReference type="ARBA" id="ARBA00023004"/>
    </source>
</evidence>
<protein>
    <submittedName>
        <fullName evidence="12">ABC transporter ATP-binding protein</fullName>
    </submittedName>
</protein>
<dbReference type="GO" id="GO:0005524">
    <property type="term" value="F:ATP binding"/>
    <property type="evidence" value="ECO:0007669"/>
    <property type="project" value="UniProtKB-KW"/>
</dbReference>
<evidence type="ECO:0000256" key="3">
    <source>
        <dbReference type="ARBA" id="ARBA00022475"/>
    </source>
</evidence>
<keyword evidence="7" id="KW-0408">Iron</keyword>
<dbReference type="InterPro" id="IPR017871">
    <property type="entry name" value="ABC_transporter-like_CS"/>
</dbReference>
<evidence type="ECO:0000259" key="11">
    <source>
        <dbReference type="PROSITE" id="PS50893"/>
    </source>
</evidence>
<name>A0ABT0R2P3_9MICO</name>
<dbReference type="PROSITE" id="PS00211">
    <property type="entry name" value="ABC_TRANSPORTER_1"/>
    <property type="match status" value="1"/>
</dbReference>
<dbReference type="RefSeq" id="WP_249737264.1">
    <property type="nucleotide sequence ID" value="NZ_JAKNCJ010000002.1"/>
</dbReference>
<feature type="compositionally biased region" description="Basic and acidic residues" evidence="10">
    <location>
        <begin position="216"/>
        <end position="228"/>
    </location>
</feature>